<dbReference type="GO" id="GO:0005886">
    <property type="term" value="C:plasma membrane"/>
    <property type="evidence" value="ECO:0007669"/>
    <property type="project" value="UniProtKB-SubCell"/>
</dbReference>
<feature type="transmembrane region" description="Helical" evidence="7">
    <location>
        <begin position="737"/>
        <end position="760"/>
    </location>
</feature>
<evidence type="ECO:0000256" key="3">
    <source>
        <dbReference type="ARBA" id="ARBA00022692"/>
    </source>
</evidence>
<keyword evidence="11" id="KW-1185">Reference proteome</keyword>
<keyword evidence="3 7" id="KW-0812">Transmembrane</keyword>
<dbReference type="RefSeq" id="WP_262428309.1">
    <property type="nucleotide sequence ID" value="NZ_JACRTG010000003.1"/>
</dbReference>
<name>A0A926IJN3_9FIRM</name>
<evidence type="ECO:0000256" key="2">
    <source>
        <dbReference type="ARBA" id="ARBA00022475"/>
    </source>
</evidence>
<evidence type="ECO:0000256" key="6">
    <source>
        <dbReference type="ARBA" id="ARBA00038076"/>
    </source>
</evidence>
<feature type="transmembrane region" description="Helical" evidence="7">
    <location>
        <begin position="644"/>
        <end position="667"/>
    </location>
</feature>
<dbReference type="Pfam" id="PF12704">
    <property type="entry name" value="MacB_PCD"/>
    <property type="match status" value="1"/>
</dbReference>
<dbReference type="Proteomes" id="UP000601171">
    <property type="component" value="Unassembled WGS sequence"/>
</dbReference>
<dbReference type="InterPro" id="IPR050250">
    <property type="entry name" value="Macrolide_Exporter_MacB"/>
</dbReference>
<dbReference type="AlphaFoldDB" id="A0A926IJN3"/>
<keyword evidence="5 7" id="KW-0472">Membrane</keyword>
<dbReference type="PANTHER" id="PTHR30572:SF4">
    <property type="entry name" value="ABC TRANSPORTER PERMEASE YTRF"/>
    <property type="match status" value="1"/>
</dbReference>
<feature type="transmembrane region" description="Helical" evidence="7">
    <location>
        <begin position="344"/>
        <end position="366"/>
    </location>
</feature>
<feature type="domain" description="MacB-like periplasmic core" evidence="9">
    <location>
        <begin position="21"/>
        <end position="218"/>
    </location>
</feature>
<evidence type="ECO:0000256" key="5">
    <source>
        <dbReference type="ARBA" id="ARBA00023136"/>
    </source>
</evidence>
<feature type="domain" description="ABC3 transporter permease C-terminal" evidence="8">
    <location>
        <begin position="254"/>
        <end position="377"/>
    </location>
</feature>
<evidence type="ECO:0000256" key="1">
    <source>
        <dbReference type="ARBA" id="ARBA00004651"/>
    </source>
</evidence>
<keyword evidence="2" id="KW-1003">Cell membrane</keyword>
<gene>
    <name evidence="10" type="ORF">H8707_01135</name>
</gene>
<evidence type="ECO:0000256" key="4">
    <source>
        <dbReference type="ARBA" id="ARBA00022989"/>
    </source>
</evidence>
<evidence type="ECO:0000259" key="9">
    <source>
        <dbReference type="Pfam" id="PF12704"/>
    </source>
</evidence>
<keyword evidence="4 7" id="KW-1133">Transmembrane helix</keyword>
<protein>
    <submittedName>
        <fullName evidence="10">FtsX-like permease family protein</fullName>
    </submittedName>
</protein>
<feature type="domain" description="ABC3 transporter permease C-terminal" evidence="8">
    <location>
        <begin position="654"/>
        <end position="769"/>
    </location>
</feature>
<dbReference type="InterPro" id="IPR025857">
    <property type="entry name" value="MacB_PCD"/>
</dbReference>
<evidence type="ECO:0000313" key="11">
    <source>
        <dbReference type="Proteomes" id="UP000601171"/>
    </source>
</evidence>
<dbReference type="GO" id="GO:0022857">
    <property type="term" value="F:transmembrane transporter activity"/>
    <property type="evidence" value="ECO:0007669"/>
    <property type="project" value="TreeGrafter"/>
</dbReference>
<feature type="transmembrane region" description="Helical" evidence="7">
    <location>
        <begin position="420"/>
        <end position="443"/>
    </location>
</feature>
<proteinExistence type="inferred from homology"/>
<feature type="transmembrane region" description="Helical" evidence="7">
    <location>
        <begin position="248"/>
        <end position="268"/>
    </location>
</feature>
<evidence type="ECO:0000256" key="7">
    <source>
        <dbReference type="SAM" id="Phobius"/>
    </source>
</evidence>
<evidence type="ECO:0000313" key="10">
    <source>
        <dbReference type="EMBL" id="MBC8586843.1"/>
    </source>
</evidence>
<comment type="subcellular location">
    <subcellularLocation>
        <location evidence="1">Cell membrane</location>
        <topology evidence="1">Multi-pass membrane protein</topology>
    </subcellularLocation>
</comment>
<accession>A0A926IJN3</accession>
<dbReference type="InterPro" id="IPR003838">
    <property type="entry name" value="ABC3_permease_C"/>
</dbReference>
<comment type="similarity">
    <text evidence="6">Belongs to the ABC-4 integral membrane protein family.</text>
</comment>
<feature type="transmembrane region" description="Helical" evidence="7">
    <location>
        <begin position="20"/>
        <end position="40"/>
    </location>
</feature>
<feature type="transmembrane region" description="Helical" evidence="7">
    <location>
        <begin position="311"/>
        <end position="332"/>
    </location>
</feature>
<organism evidence="10 11">
    <name type="scientific">Paratissierella segnis</name>
    <dbReference type="NCBI Taxonomy" id="2763679"/>
    <lineage>
        <taxon>Bacteria</taxon>
        <taxon>Bacillati</taxon>
        <taxon>Bacillota</taxon>
        <taxon>Tissierellia</taxon>
        <taxon>Tissierellales</taxon>
        <taxon>Tissierellaceae</taxon>
        <taxon>Paratissierella</taxon>
    </lineage>
</organism>
<evidence type="ECO:0000259" key="8">
    <source>
        <dbReference type="Pfam" id="PF02687"/>
    </source>
</evidence>
<dbReference type="Pfam" id="PF02687">
    <property type="entry name" value="FtsX"/>
    <property type="match status" value="2"/>
</dbReference>
<feature type="transmembrane region" description="Helical" evidence="7">
    <location>
        <begin position="704"/>
        <end position="725"/>
    </location>
</feature>
<reference evidence="10" key="1">
    <citation type="submission" date="2020-08" db="EMBL/GenBank/DDBJ databases">
        <title>Genome public.</title>
        <authorList>
            <person name="Liu C."/>
            <person name="Sun Q."/>
        </authorList>
    </citation>
    <scope>NUCLEOTIDE SEQUENCE</scope>
    <source>
        <strain evidence="10">BX21</strain>
    </source>
</reference>
<dbReference type="PANTHER" id="PTHR30572">
    <property type="entry name" value="MEMBRANE COMPONENT OF TRANSPORTER-RELATED"/>
    <property type="match status" value="1"/>
</dbReference>
<dbReference type="EMBL" id="JACRTG010000003">
    <property type="protein sequence ID" value="MBC8586843.1"/>
    <property type="molecule type" value="Genomic_DNA"/>
</dbReference>
<comment type="caution">
    <text evidence="10">The sequence shown here is derived from an EMBL/GenBank/DDBJ whole genome shotgun (WGS) entry which is preliminary data.</text>
</comment>
<sequence>MKSYLNLVGEYAKVHNKKNRMTIICIAIAVCLVTAIFGMADMEIITRKIDAIKQYGNYHISIKGIDDETAKLIGNRIDVETSGWVHGFYNAGNSILNGKTLAVVGGEEAISYEMGIDIEEGRFPKGIEECLLDRRAIEQFHISLGDIISITLPDGRGAKYTVVGVYKDFANLKEQDVHGLYLSNEGMHNITGNRDESRYHVQFKKGVNMQKSIDEIKANFKLTDKQVSENAMLLGLVGQSRNSYMMMLYKTAAVLFVLVLAAGTLMIASSFNMEVMERTQFYGMLSCLGASKKQIKRIVLLQGINFSLKGIPIGLLAGTIIIWISSAFLKYITPVYFSNMPLFGISWLSLLAGTIVGFLTVILASFSPCKKASSVSPLSAVTGNVAQNGIHKFKSIVKPKNSRIDIAMGINHAFASRKNILLMTGSFGISIVLFLSFSVLVNFMHQALKPLRPYTPDISIISEDNTCLLDVNLLEELKRNPDIKRVYGRMFAYDMSVASKYGNGKINLISYEENQFNWAKEKLTCGSIDEAVKGMDSVLIAYSEDLNYEVGDIIILRLPSSEKKVKIAGILSDTPFDREDGVETVICSERLFKDLTGETGYTIIDVQLKKGADDDTVSKIRNLTTLQMKFSDQRQKNEETKATFYSFAIFIYGFLLLIAAITVFNIINSINMSVTSRMNQYGVMRAVGMSGKQLHHLVFAESSTYAVCGCLMGCILGLPLYRIIYRSMITSRWGLEWELPIIPLVVIIVIAVGTTILSVISPVKKINEMDIVNVVNAQ</sequence>